<evidence type="ECO:0000256" key="2">
    <source>
        <dbReference type="SAM" id="MobiDB-lite"/>
    </source>
</evidence>
<protein>
    <recommendedName>
        <fullName evidence="7">Transposase</fullName>
    </recommendedName>
</protein>
<comment type="subcellular location">
    <subcellularLocation>
        <location evidence="1">Nucleus</location>
    </subcellularLocation>
</comment>
<evidence type="ECO:0000256" key="1">
    <source>
        <dbReference type="ARBA" id="ARBA00004123"/>
    </source>
</evidence>
<feature type="compositionally biased region" description="Acidic residues" evidence="2">
    <location>
        <begin position="320"/>
        <end position="334"/>
    </location>
</feature>
<dbReference type="AlphaFoldDB" id="A0AAV8WNE3"/>
<keyword evidence="6" id="KW-1185">Reference proteome</keyword>
<dbReference type="InterPro" id="IPR050863">
    <property type="entry name" value="CenT-Element_Derived"/>
</dbReference>
<dbReference type="Pfam" id="PF05225">
    <property type="entry name" value="HTH_psq"/>
    <property type="match status" value="1"/>
</dbReference>
<dbReference type="InterPro" id="IPR007889">
    <property type="entry name" value="HTH_Psq"/>
</dbReference>
<reference evidence="5" key="1">
    <citation type="journal article" date="2023" name="Insect Mol. Biol.">
        <title>Genome sequencing provides insights into the evolution of gene families encoding plant cell wall-degrading enzymes in longhorned beetles.</title>
        <authorList>
            <person name="Shin N.R."/>
            <person name="Okamura Y."/>
            <person name="Kirsch R."/>
            <person name="Pauchet Y."/>
        </authorList>
    </citation>
    <scope>NUCLEOTIDE SEQUENCE</scope>
    <source>
        <strain evidence="5">RBIC_L_NR</strain>
    </source>
</reference>
<evidence type="ECO:0000313" key="5">
    <source>
        <dbReference type="EMBL" id="KAJ8927221.1"/>
    </source>
</evidence>
<dbReference type="SUPFAM" id="SSF46689">
    <property type="entry name" value="Homeodomain-like"/>
    <property type="match status" value="1"/>
</dbReference>
<evidence type="ECO:0000259" key="3">
    <source>
        <dbReference type="Pfam" id="PF03184"/>
    </source>
</evidence>
<dbReference type="InterPro" id="IPR004875">
    <property type="entry name" value="DDE_SF_endonuclease_dom"/>
</dbReference>
<dbReference type="PANTHER" id="PTHR19303:SF57">
    <property type="entry name" value="HTH CENPB-TYPE DOMAIN-CONTAINING PROTEIN"/>
    <property type="match status" value="1"/>
</dbReference>
<evidence type="ECO:0000259" key="4">
    <source>
        <dbReference type="Pfam" id="PF05225"/>
    </source>
</evidence>
<comment type="caution">
    <text evidence="5">The sequence shown here is derived from an EMBL/GenBank/DDBJ whole genome shotgun (WGS) entry which is preliminary data.</text>
</comment>
<evidence type="ECO:0008006" key="7">
    <source>
        <dbReference type="Google" id="ProtNLM"/>
    </source>
</evidence>
<accession>A0AAV8WNE3</accession>
<feature type="domain" description="DDE-1" evidence="3">
    <location>
        <begin position="211"/>
        <end position="305"/>
    </location>
</feature>
<dbReference type="PANTHER" id="PTHR19303">
    <property type="entry name" value="TRANSPOSON"/>
    <property type="match status" value="1"/>
</dbReference>
<feature type="domain" description="HTH psq-type" evidence="4">
    <location>
        <begin position="31"/>
        <end position="59"/>
    </location>
</feature>
<evidence type="ECO:0000313" key="6">
    <source>
        <dbReference type="Proteomes" id="UP001162156"/>
    </source>
</evidence>
<dbReference type="Pfam" id="PF03184">
    <property type="entry name" value="DDE_1"/>
    <property type="match status" value="1"/>
</dbReference>
<feature type="region of interest" description="Disordered" evidence="2">
    <location>
        <begin position="320"/>
        <end position="344"/>
    </location>
</feature>
<dbReference type="Proteomes" id="UP001162156">
    <property type="component" value="Unassembled WGS sequence"/>
</dbReference>
<gene>
    <name evidence="5" type="ORF">NQ314_020343</name>
</gene>
<dbReference type="InterPro" id="IPR009057">
    <property type="entry name" value="Homeodomain-like_sf"/>
</dbReference>
<dbReference type="GO" id="GO:0003677">
    <property type="term" value="F:DNA binding"/>
    <property type="evidence" value="ECO:0007669"/>
    <property type="project" value="InterPro"/>
</dbReference>
<name>A0AAV8WNE3_9CUCU</name>
<proteinExistence type="predicted"/>
<dbReference type="GO" id="GO:0005634">
    <property type="term" value="C:nucleus"/>
    <property type="evidence" value="ECO:0007669"/>
    <property type="project" value="UniProtKB-SubCell"/>
</dbReference>
<sequence>MPCVYTPDPHGKRYKKHEVDVISKVIAANAKGLSIRKAAIQFRIPYTVLQRRIKNPTSVKKQGGQTVLTAIEEDAIVKKLQVCAEWGYPLDLHGLRLIIKLYLDRLGKTVAIFKDNMPGKDFSYGFMKRHKSKRAVRLGQNIKRARAGVSPVAINEYFDNLEGTVRNISASHIINYDETNLSNDPGRSKIIAKRGCKYPERIINPTKSAVSIMFAATGDGKMLPCYVVYKAKNIYSTWVVGGPKYTRYNATLSGWFDNVTFTDWLKAVAIQYLQRLDGDKVLIGDNLSSHLSEEVISLCTQHNISSENYEVLKFSQSEAENDDLSDDSPIESEEPNLKTNSSNSNVLIKHGKTFKNVSAVSEDEIKIND</sequence>
<dbReference type="EMBL" id="JANEYF010005711">
    <property type="protein sequence ID" value="KAJ8927221.1"/>
    <property type="molecule type" value="Genomic_DNA"/>
</dbReference>
<organism evidence="5 6">
    <name type="scientific">Rhamnusium bicolor</name>
    <dbReference type="NCBI Taxonomy" id="1586634"/>
    <lineage>
        <taxon>Eukaryota</taxon>
        <taxon>Metazoa</taxon>
        <taxon>Ecdysozoa</taxon>
        <taxon>Arthropoda</taxon>
        <taxon>Hexapoda</taxon>
        <taxon>Insecta</taxon>
        <taxon>Pterygota</taxon>
        <taxon>Neoptera</taxon>
        <taxon>Endopterygota</taxon>
        <taxon>Coleoptera</taxon>
        <taxon>Polyphaga</taxon>
        <taxon>Cucujiformia</taxon>
        <taxon>Chrysomeloidea</taxon>
        <taxon>Cerambycidae</taxon>
        <taxon>Lepturinae</taxon>
        <taxon>Rhagiini</taxon>
        <taxon>Rhamnusium</taxon>
    </lineage>
</organism>